<name>A0A1X7CH91_9BACT</name>
<sequence>MLQKRLDSLNKAIEAIEGGAQSYTLNGRTLTRGSLQSLYSEREKVEMRLAFAGNGGKGFIARASFRGRR</sequence>
<dbReference type="OrthoDB" id="2662822at2"/>
<accession>A0A1X7CH91</accession>
<proteinExistence type="predicted"/>
<dbReference type="Proteomes" id="UP000192906">
    <property type="component" value="Unassembled WGS sequence"/>
</dbReference>
<organism evidence="1 2">
    <name type="scientific">Desulfovibrio gilichinskyi</name>
    <dbReference type="NCBI Taxonomy" id="1519643"/>
    <lineage>
        <taxon>Bacteria</taxon>
        <taxon>Pseudomonadati</taxon>
        <taxon>Thermodesulfobacteriota</taxon>
        <taxon>Desulfovibrionia</taxon>
        <taxon>Desulfovibrionales</taxon>
        <taxon>Desulfovibrionaceae</taxon>
        <taxon>Desulfovibrio</taxon>
    </lineage>
</organism>
<evidence type="ECO:0000313" key="2">
    <source>
        <dbReference type="Proteomes" id="UP000192906"/>
    </source>
</evidence>
<dbReference type="AlphaFoldDB" id="A0A1X7CH91"/>
<evidence type="ECO:0000313" key="1">
    <source>
        <dbReference type="EMBL" id="SME96524.1"/>
    </source>
</evidence>
<dbReference type="STRING" id="1519643.SAMN06295933_0895"/>
<dbReference type="RefSeq" id="WP_085098878.1">
    <property type="nucleotide sequence ID" value="NZ_FWZU01000001.1"/>
</dbReference>
<reference evidence="2" key="1">
    <citation type="submission" date="2017-04" db="EMBL/GenBank/DDBJ databases">
        <authorList>
            <person name="Varghese N."/>
            <person name="Submissions S."/>
        </authorList>
    </citation>
    <scope>NUCLEOTIDE SEQUENCE [LARGE SCALE GENOMIC DNA]</scope>
    <source>
        <strain evidence="2">K3S</strain>
    </source>
</reference>
<dbReference type="EMBL" id="FWZU01000001">
    <property type="protein sequence ID" value="SME96524.1"/>
    <property type="molecule type" value="Genomic_DNA"/>
</dbReference>
<keyword evidence="2" id="KW-1185">Reference proteome</keyword>
<gene>
    <name evidence="1" type="ORF">SAMN06295933_0895</name>
</gene>
<protein>
    <submittedName>
        <fullName evidence="1">Uncharacterized protein</fullName>
    </submittedName>
</protein>